<dbReference type="AlphaFoldDB" id="A0A840KG79"/>
<keyword evidence="1" id="KW-1133">Transmembrane helix</keyword>
<keyword evidence="3" id="KW-1185">Reference proteome</keyword>
<name>A0A840KG79_9FLAO</name>
<feature type="transmembrane region" description="Helical" evidence="1">
    <location>
        <begin position="51"/>
        <end position="70"/>
    </location>
</feature>
<keyword evidence="1" id="KW-0812">Transmembrane</keyword>
<evidence type="ECO:0000313" key="3">
    <source>
        <dbReference type="Proteomes" id="UP000592180"/>
    </source>
</evidence>
<evidence type="ECO:0000313" key="2">
    <source>
        <dbReference type="EMBL" id="MBB4806533.1"/>
    </source>
</evidence>
<comment type="caution">
    <text evidence="2">The sequence shown here is derived from an EMBL/GenBank/DDBJ whole genome shotgun (WGS) entry which is preliminary data.</text>
</comment>
<organism evidence="2 3">
    <name type="scientific">Chryseobacterium defluvii</name>
    <dbReference type="NCBI Taxonomy" id="160396"/>
    <lineage>
        <taxon>Bacteria</taxon>
        <taxon>Pseudomonadati</taxon>
        <taxon>Bacteroidota</taxon>
        <taxon>Flavobacteriia</taxon>
        <taxon>Flavobacteriales</taxon>
        <taxon>Weeksellaceae</taxon>
        <taxon>Chryseobacterium group</taxon>
        <taxon>Chryseobacterium</taxon>
    </lineage>
</organism>
<reference evidence="2 3" key="1">
    <citation type="submission" date="2020-08" db="EMBL/GenBank/DDBJ databases">
        <title>Functional genomics of gut bacteria from endangered species of beetles.</title>
        <authorList>
            <person name="Carlos-Shanley C."/>
        </authorList>
    </citation>
    <scope>NUCLEOTIDE SEQUENCE [LARGE SCALE GENOMIC DNA]</scope>
    <source>
        <strain evidence="2 3">S00151</strain>
    </source>
</reference>
<dbReference type="Proteomes" id="UP000592180">
    <property type="component" value="Unassembled WGS sequence"/>
</dbReference>
<dbReference type="RefSeq" id="WP_184188002.1">
    <property type="nucleotide sequence ID" value="NZ_JACHLE010000002.1"/>
</dbReference>
<feature type="transmembrane region" description="Helical" evidence="1">
    <location>
        <begin position="21"/>
        <end position="45"/>
    </location>
</feature>
<gene>
    <name evidence="2" type="ORF">HNP38_001829</name>
</gene>
<protein>
    <recommendedName>
        <fullName evidence="4">Redox-active disulfide protein 2</fullName>
    </recommendedName>
</protein>
<keyword evidence="1" id="KW-0472">Membrane</keyword>
<accession>A0A840KG79</accession>
<dbReference type="EMBL" id="JACHLE010000002">
    <property type="protein sequence ID" value="MBB4806533.1"/>
    <property type="molecule type" value="Genomic_DNA"/>
</dbReference>
<proteinExistence type="predicted"/>
<sequence length="83" mass="9328">MKGKKIQEMSNEELLKHEKTVKTVTSLLCGALLVLFAATIFLNIVKKEFNPLTAVPIALLPILLININTLNEIKKEKKNRNLS</sequence>
<evidence type="ECO:0000256" key="1">
    <source>
        <dbReference type="SAM" id="Phobius"/>
    </source>
</evidence>
<evidence type="ECO:0008006" key="4">
    <source>
        <dbReference type="Google" id="ProtNLM"/>
    </source>
</evidence>